<dbReference type="SUPFAM" id="SSF56219">
    <property type="entry name" value="DNase I-like"/>
    <property type="match status" value="1"/>
</dbReference>
<feature type="non-terminal residue" evidence="4">
    <location>
        <position position="856"/>
    </location>
</feature>
<evidence type="ECO:0000259" key="1">
    <source>
        <dbReference type="Pfam" id="PF13456"/>
    </source>
</evidence>
<dbReference type="Proteomes" id="UP000593579">
    <property type="component" value="Unassembled WGS sequence"/>
</dbReference>
<accession>A0A7J9BAA2</accession>
<dbReference type="PANTHER" id="PTHR33710:SF62">
    <property type="entry name" value="DUF4283 DOMAIN PROTEIN"/>
    <property type="match status" value="1"/>
</dbReference>
<reference evidence="4 5" key="1">
    <citation type="journal article" date="2019" name="Genome Biol. Evol.">
        <title>Insights into the evolution of the New World diploid cottons (Gossypium, subgenus Houzingenia) based on genome sequencing.</title>
        <authorList>
            <person name="Grover C.E."/>
            <person name="Arick M.A. 2nd"/>
            <person name="Thrash A."/>
            <person name="Conover J.L."/>
            <person name="Sanders W.S."/>
            <person name="Peterson D.G."/>
            <person name="Frelichowski J.E."/>
            <person name="Scheffler J.A."/>
            <person name="Scheffler B.E."/>
            <person name="Wendel J.F."/>
        </authorList>
    </citation>
    <scope>NUCLEOTIDE SEQUENCE [LARGE SCALE GENOMIC DNA]</scope>
    <source>
        <strain evidence="4">5</strain>
        <tissue evidence="4">Leaf</tissue>
    </source>
</reference>
<dbReference type="Pfam" id="PF13966">
    <property type="entry name" value="zf-RVT"/>
    <property type="match status" value="1"/>
</dbReference>
<evidence type="ECO:0000259" key="3">
    <source>
        <dbReference type="Pfam" id="PF14392"/>
    </source>
</evidence>
<dbReference type="Gene3D" id="3.60.10.10">
    <property type="entry name" value="Endonuclease/exonuclease/phosphatase"/>
    <property type="match status" value="1"/>
</dbReference>
<feature type="domain" description="Reverse transcriptase zinc-binding" evidence="2">
    <location>
        <begin position="510"/>
        <end position="604"/>
    </location>
</feature>
<evidence type="ECO:0000259" key="2">
    <source>
        <dbReference type="Pfam" id="PF13966"/>
    </source>
</evidence>
<dbReference type="GO" id="GO:0004523">
    <property type="term" value="F:RNA-DNA hybrid ribonuclease activity"/>
    <property type="evidence" value="ECO:0007669"/>
    <property type="project" value="InterPro"/>
</dbReference>
<dbReference type="InterPro" id="IPR025836">
    <property type="entry name" value="Zn_knuckle_CX2CX4HX4C"/>
</dbReference>
<dbReference type="InterPro" id="IPR002156">
    <property type="entry name" value="RNaseH_domain"/>
</dbReference>
<evidence type="ECO:0000313" key="4">
    <source>
        <dbReference type="EMBL" id="MBA0733287.1"/>
    </source>
</evidence>
<evidence type="ECO:0000313" key="5">
    <source>
        <dbReference type="Proteomes" id="UP000593579"/>
    </source>
</evidence>
<dbReference type="InterPro" id="IPR026960">
    <property type="entry name" value="RVT-Znf"/>
</dbReference>
<dbReference type="SUPFAM" id="SSF53098">
    <property type="entry name" value="Ribonuclease H-like"/>
    <property type="match status" value="1"/>
</dbReference>
<protein>
    <recommendedName>
        <fullName evidence="6">CCHC-type domain-containing protein</fullName>
    </recommendedName>
</protein>
<dbReference type="PANTHER" id="PTHR33710">
    <property type="entry name" value="BNAC02G09200D PROTEIN"/>
    <property type="match status" value="1"/>
</dbReference>
<dbReference type="InterPro" id="IPR044730">
    <property type="entry name" value="RNase_H-like_dom_plant"/>
</dbReference>
<sequence>GFDLLLFYPLRLYDCFSLQLVGGSVSSNPATMETELAQLSINEDEEEILQIQDDLHPNTDVGDYQLVGKPLRRKKQVMSNGVCSYVKLKYERLSLFCFFCGRLGHNDSYCEAKMMLGSDLIELGWDLSLRAPSRRALSKESIWLREEDEGVREVCWMENRLGEKGSRSGILRVSELKIIDPILGFSLEGKSTTLEKPWSYKKHTFMDHDLEDEVVMGEEGKKRNRDIDIGLRSFSKRHIDVLIDDNEKGVKWRFTGFYGSPYVQDRNVSWDTLKRLASGVEIPWLVCVDFNEIMYGFEKKGGIPRYERRMECFRKTLDDCQLYDVGFEGSWFTWERGNLPETNIRERLDRGVVNMGWITMFPEVKVKHLSHSFSDHCPLLIDTTEKGVKVGNNDFKFETWWLLEDSFIEVVKGIWESSTGDLMQKLEILKIGLKEWAGEGVDKIDINNSTSRREIKLVADLLDHSNRKWNLGLIQNTFPEDIVRKILQIPLAETAHDDFQAWKGELSGEFSVRSTYKLLQNANMDPSDYLLQAETKDFYKKLWSLQLPSKIAFTVWRISWDFIPCFVNLRIRRVVSNDRCPRCSSEVEGSLHVFRDCPTTTEVWHLLNFEWVMNNRSHTIWEWLTWVFKRGNNDQCFSFCYALWWIWFSRNQLIHERNIIPGRALVLNIQRYVSEQKGLNGLKTKAITCRSYRVQELTPTARIHFDAAYDSNTSSSASGLVGWDTRGILVALKTIIHRNVPSPFAAEAHACLEGVKLGISLRIHSVKLMGDSKTVIKKCQESSTDKSAIGAIIRDIQQKKTVFQDLIFQYIHRSENLDAHRIAKIALEKGETFYLKGEELDSQNLALVGYRPRNPD</sequence>
<dbReference type="GO" id="GO:0003676">
    <property type="term" value="F:nucleic acid binding"/>
    <property type="evidence" value="ECO:0007669"/>
    <property type="project" value="InterPro"/>
</dbReference>
<proteinExistence type="predicted"/>
<dbReference type="Gene3D" id="3.30.420.10">
    <property type="entry name" value="Ribonuclease H-like superfamily/Ribonuclease H"/>
    <property type="match status" value="1"/>
</dbReference>
<keyword evidence="5" id="KW-1185">Reference proteome</keyword>
<dbReference type="Pfam" id="PF14392">
    <property type="entry name" value="zf-CCHC_4"/>
    <property type="match status" value="1"/>
</dbReference>
<organism evidence="4 5">
    <name type="scientific">Gossypium gossypioides</name>
    <name type="common">Mexican cotton</name>
    <name type="synonym">Selera gossypioides</name>
    <dbReference type="NCBI Taxonomy" id="34282"/>
    <lineage>
        <taxon>Eukaryota</taxon>
        <taxon>Viridiplantae</taxon>
        <taxon>Streptophyta</taxon>
        <taxon>Embryophyta</taxon>
        <taxon>Tracheophyta</taxon>
        <taxon>Spermatophyta</taxon>
        <taxon>Magnoliopsida</taxon>
        <taxon>eudicotyledons</taxon>
        <taxon>Gunneridae</taxon>
        <taxon>Pentapetalae</taxon>
        <taxon>rosids</taxon>
        <taxon>malvids</taxon>
        <taxon>Malvales</taxon>
        <taxon>Malvaceae</taxon>
        <taxon>Malvoideae</taxon>
        <taxon>Gossypium</taxon>
    </lineage>
</organism>
<dbReference type="OrthoDB" id="1434973at2759"/>
<feature type="domain" description="RNase H type-1" evidence="1">
    <location>
        <begin position="705"/>
        <end position="825"/>
    </location>
</feature>
<dbReference type="InterPro" id="IPR012337">
    <property type="entry name" value="RNaseH-like_sf"/>
</dbReference>
<evidence type="ECO:0008006" key="6">
    <source>
        <dbReference type="Google" id="ProtNLM"/>
    </source>
</evidence>
<dbReference type="Pfam" id="PF13456">
    <property type="entry name" value="RVT_3"/>
    <property type="match status" value="1"/>
</dbReference>
<dbReference type="EMBL" id="JABEZY010000001">
    <property type="protein sequence ID" value="MBA0733287.1"/>
    <property type="molecule type" value="Genomic_DNA"/>
</dbReference>
<dbReference type="InterPro" id="IPR036691">
    <property type="entry name" value="Endo/exonu/phosph_ase_sf"/>
</dbReference>
<dbReference type="AlphaFoldDB" id="A0A7J9BAA2"/>
<gene>
    <name evidence="4" type="ORF">Gogos_017320</name>
</gene>
<dbReference type="CDD" id="cd06222">
    <property type="entry name" value="RNase_H_like"/>
    <property type="match status" value="1"/>
</dbReference>
<dbReference type="InterPro" id="IPR036397">
    <property type="entry name" value="RNaseH_sf"/>
</dbReference>
<name>A0A7J9BAA2_GOSGO</name>
<feature type="domain" description="Zinc knuckle CX2CX4HX4C" evidence="3">
    <location>
        <begin position="69"/>
        <end position="111"/>
    </location>
</feature>
<comment type="caution">
    <text evidence="4">The sequence shown here is derived from an EMBL/GenBank/DDBJ whole genome shotgun (WGS) entry which is preliminary data.</text>
</comment>